<feature type="transmembrane region" description="Helical" evidence="1">
    <location>
        <begin position="43"/>
        <end position="66"/>
    </location>
</feature>
<evidence type="ECO:0000313" key="2">
    <source>
        <dbReference type="EMBL" id="THG07785.1"/>
    </source>
</evidence>
<organism evidence="2 3">
    <name type="scientific">Camellia sinensis var. sinensis</name>
    <name type="common">China tea</name>
    <dbReference type="NCBI Taxonomy" id="542762"/>
    <lineage>
        <taxon>Eukaryota</taxon>
        <taxon>Viridiplantae</taxon>
        <taxon>Streptophyta</taxon>
        <taxon>Embryophyta</taxon>
        <taxon>Tracheophyta</taxon>
        <taxon>Spermatophyta</taxon>
        <taxon>Magnoliopsida</taxon>
        <taxon>eudicotyledons</taxon>
        <taxon>Gunneridae</taxon>
        <taxon>Pentapetalae</taxon>
        <taxon>asterids</taxon>
        <taxon>Ericales</taxon>
        <taxon>Theaceae</taxon>
        <taxon>Camellia</taxon>
    </lineage>
</organism>
<evidence type="ECO:0000256" key="1">
    <source>
        <dbReference type="SAM" id="Phobius"/>
    </source>
</evidence>
<proteinExistence type="predicted"/>
<comment type="caution">
    <text evidence="2">The sequence shown here is derived from an EMBL/GenBank/DDBJ whole genome shotgun (WGS) entry which is preliminary data.</text>
</comment>
<dbReference type="AlphaFoldDB" id="A0A4S4DY57"/>
<keyword evidence="1" id="KW-0812">Transmembrane</keyword>
<keyword evidence="1" id="KW-1133">Transmembrane helix</keyword>
<name>A0A4S4DY57_CAMSN</name>
<keyword evidence="1" id="KW-0472">Membrane</keyword>
<sequence>MSSFDIRYAILLVINMVKSQASKPWDWNPFGLDSHLNWSKFSLVVVLCTLFSITSIRVPLACPLNLWHIHVKFGEFSNTLVVLFVSSLVFPQLLFWYAYPIIISISLCSSWVFNMFKSFVQWAKATLSAVPDLNVFISATQTHGANLEQEHV</sequence>
<accession>A0A4S4DY57</accession>
<evidence type="ECO:0000313" key="3">
    <source>
        <dbReference type="Proteomes" id="UP000306102"/>
    </source>
</evidence>
<feature type="transmembrane region" description="Helical" evidence="1">
    <location>
        <begin position="96"/>
        <end position="116"/>
    </location>
</feature>
<keyword evidence="3" id="KW-1185">Reference proteome</keyword>
<reference evidence="2 3" key="1">
    <citation type="journal article" date="2018" name="Proc. Natl. Acad. Sci. U.S.A.">
        <title>Draft genome sequence of Camellia sinensis var. sinensis provides insights into the evolution of the tea genome and tea quality.</title>
        <authorList>
            <person name="Wei C."/>
            <person name="Yang H."/>
            <person name="Wang S."/>
            <person name="Zhao J."/>
            <person name="Liu C."/>
            <person name="Gao L."/>
            <person name="Xia E."/>
            <person name="Lu Y."/>
            <person name="Tai Y."/>
            <person name="She G."/>
            <person name="Sun J."/>
            <person name="Cao H."/>
            <person name="Tong W."/>
            <person name="Gao Q."/>
            <person name="Li Y."/>
            <person name="Deng W."/>
            <person name="Jiang X."/>
            <person name="Wang W."/>
            <person name="Chen Q."/>
            <person name="Zhang S."/>
            <person name="Li H."/>
            <person name="Wu J."/>
            <person name="Wang P."/>
            <person name="Li P."/>
            <person name="Shi C."/>
            <person name="Zheng F."/>
            <person name="Jian J."/>
            <person name="Huang B."/>
            <person name="Shan D."/>
            <person name="Shi M."/>
            <person name="Fang C."/>
            <person name="Yue Y."/>
            <person name="Li F."/>
            <person name="Li D."/>
            <person name="Wei S."/>
            <person name="Han B."/>
            <person name="Jiang C."/>
            <person name="Yin Y."/>
            <person name="Xia T."/>
            <person name="Zhang Z."/>
            <person name="Bennetzen J.L."/>
            <person name="Zhao S."/>
            <person name="Wan X."/>
        </authorList>
    </citation>
    <scope>NUCLEOTIDE SEQUENCE [LARGE SCALE GENOMIC DNA]</scope>
    <source>
        <strain evidence="3">cv. Shuchazao</strain>
        <tissue evidence="2">Leaf</tissue>
    </source>
</reference>
<gene>
    <name evidence="2" type="ORF">TEA_009258</name>
</gene>
<protein>
    <submittedName>
        <fullName evidence="2">Uncharacterized protein</fullName>
    </submittedName>
</protein>
<dbReference type="EMBL" id="SDRB02009773">
    <property type="protein sequence ID" value="THG07785.1"/>
    <property type="molecule type" value="Genomic_DNA"/>
</dbReference>
<dbReference type="Proteomes" id="UP000306102">
    <property type="component" value="Unassembled WGS sequence"/>
</dbReference>